<evidence type="ECO:0000313" key="3">
    <source>
        <dbReference type="Proteomes" id="UP000027138"/>
    </source>
</evidence>
<evidence type="ECO:0000256" key="1">
    <source>
        <dbReference type="SAM" id="MobiDB-lite"/>
    </source>
</evidence>
<name>A0A067JTI8_JATCU</name>
<gene>
    <name evidence="2" type="ORF">JCGZ_23138</name>
</gene>
<feature type="compositionally biased region" description="Polar residues" evidence="1">
    <location>
        <begin position="343"/>
        <end position="361"/>
    </location>
</feature>
<proteinExistence type="predicted"/>
<dbReference type="PANTHER" id="PTHR37198:SF1">
    <property type="entry name" value="NUCLEOLIN"/>
    <property type="match status" value="1"/>
</dbReference>
<dbReference type="Proteomes" id="UP000027138">
    <property type="component" value="Unassembled WGS sequence"/>
</dbReference>
<dbReference type="AlphaFoldDB" id="A0A067JTI8"/>
<protein>
    <submittedName>
        <fullName evidence="2">Uncharacterized protein</fullName>
    </submittedName>
</protein>
<feature type="region of interest" description="Disordered" evidence="1">
    <location>
        <begin position="122"/>
        <end position="143"/>
    </location>
</feature>
<dbReference type="PANTHER" id="PTHR37198">
    <property type="entry name" value="NUCLEOLIN"/>
    <property type="match status" value="1"/>
</dbReference>
<organism evidence="2 3">
    <name type="scientific">Jatropha curcas</name>
    <name type="common">Barbados nut</name>
    <dbReference type="NCBI Taxonomy" id="180498"/>
    <lineage>
        <taxon>Eukaryota</taxon>
        <taxon>Viridiplantae</taxon>
        <taxon>Streptophyta</taxon>
        <taxon>Embryophyta</taxon>
        <taxon>Tracheophyta</taxon>
        <taxon>Spermatophyta</taxon>
        <taxon>Magnoliopsida</taxon>
        <taxon>eudicotyledons</taxon>
        <taxon>Gunneridae</taxon>
        <taxon>Pentapetalae</taxon>
        <taxon>rosids</taxon>
        <taxon>fabids</taxon>
        <taxon>Malpighiales</taxon>
        <taxon>Euphorbiaceae</taxon>
        <taxon>Crotonoideae</taxon>
        <taxon>Jatropheae</taxon>
        <taxon>Jatropha</taxon>
    </lineage>
</organism>
<dbReference type="OrthoDB" id="1933309at2759"/>
<dbReference type="EMBL" id="KK915213">
    <property type="protein sequence ID" value="KDP23305.1"/>
    <property type="molecule type" value="Genomic_DNA"/>
</dbReference>
<feature type="region of interest" description="Disordered" evidence="1">
    <location>
        <begin position="330"/>
        <end position="388"/>
    </location>
</feature>
<keyword evidence="3" id="KW-1185">Reference proteome</keyword>
<dbReference type="STRING" id="180498.A0A067JTI8"/>
<evidence type="ECO:0000313" key="2">
    <source>
        <dbReference type="EMBL" id="KDP23305.1"/>
    </source>
</evidence>
<sequence>MEDQIMEEENQRYEENSGKMNWILDKGLALGKRILVTGFVISSAPVIVPPLMVISALGFACSVPYGIFLASYACTEKLMSKLLPSPTTTSVEDYRIEQEEKYGGENADKELVYGKDEVVEKNGYEEDVDKDADKEEEKASKENDMQIEGMGGKNEEEPVIGNEKDAREEIHAVMVVIEGEEKSGSDVREAEAPFEVTDVAVELCQGGDNEDNKLVMETRKLIEKIKDEVETRELIEKIKDEVEATKLVAEDKQSAEEGLEKTDINVEETVTETLARNANGHVVIETRTIVEKIEENCDKGEPVESVELKEMGTIESVPAVSKEIAITSNADESGSELARVKNGAQTQYSSREGIEQSSHTAPKNFDSLERASEPERGGVPSENDPGMASNEVLYSEKTIWKKINAMRKIVGYTTARHGTCIEELKALYVFTGVEPPASFKETSDLVEVNDKLRFLMSIVGVK</sequence>
<feature type="compositionally biased region" description="Basic and acidic residues" evidence="1">
    <location>
        <begin position="131"/>
        <end position="143"/>
    </location>
</feature>
<reference evidence="2 3" key="1">
    <citation type="journal article" date="2014" name="PLoS ONE">
        <title>Global Analysis of Gene Expression Profiles in Physic Nut (Jatropha curcas L.) Seedlings Exposed to Salt Stress.</title>
        <authorList>
            <person name="Zhang L."/>
            <person name="Zhang C."/>
            <person name="Wu P."/>
            <person name="Chen Y."/>
            <person name="Li M."/>
            <person name="Jiang H."/>
            <person name="Wu G."/>
        </authorList>
    </citation>
    <scope>NUCLEOTIDE SEQUENCE [LARGE SCALE GENOMIC DNA]</scope>
    <source>
        <strain evidence="3">cv. GZQX0401</strain>
        <tissue evidence="2">Young leaves</tissue>
    </source>
</reference>
<feature type="compositionally biased region" description="Basic and acidic residues" evidence="1">
    <location>
        <begin position="366"/>
        <end position="376"/>
    </location>
</feature>
<accession>A0A067JTI8</accession>